<comment type="function">
    <text evidence="1">Component of the nexin-dynein regulatory complex (N-DRC), a key regulator of ciliary/flagellar motility which maintains the alignment and integrity of the distal axoneme and regulates microtubule sliding in motile axonemes.</text>
</comment>
<evidence type="ECO:0000256" key="9">
    <source>
        <dbReference type="ARBA" id="ARBA00023273"/>
    </source>
</evidence>
<dbReference type="PANTHER" id="PTHR31598:SF1">
    <property type="entry name" value="DYNEIN REGULATORY COMPLEX PROTEIN 10"/>
    <property type="match status" value="1"/>
</dbReference>
<evidence type="ECO:0000313" key="14">
    <source>
        <dbReference type="Proteomes" id="UP000695000"/>
    </source>
</evidence>
<proteinExistence type="inferred from homology"/>
<dbReference type="GeneID" id="108568391"/>
<organism evidence="14 15">
    <name type="scientific">Nicrophorus vespilloides</name>
    <name type="common">Boreal carrion beetle</name>
    <dbReference type="NCBI Taxonomy" id="110193"/>
    <lineage>
        <taxon>Eukaryota</taxon>
        <taxon>Metazoa</taxon>
        <taxon>Ecdysozoa</taxon>
        <taxon>Arthropoda</taxon>
        <taxon>Hexapoda</taxon>
        <taxon>Insecta</taxon>
        <taxon>Pterygota</taxon>
        <taxon>Neoptera</taxon>
        <taxon>Endopterygota</taxon>
        <taxon>Coleoptera</taxon>
        <taxon>Polyphaga</taxon>
        <taxon>Staphyliniformia</taxon>
        <taxon>Silphidae</taxon>
        <taxon>Nicrophorinae</taxon>
        <taxon>Nicrophorus</taxon>
    </lineage>
</organism>
<evidence type="ECO:0000256" key="12">
    <source>
        <dbReference type="SAM" id="Coils"/>
    </source>
</evidence>
<evidence type="ECO:0000256" key="13">
    <source>
        <dbReference type="SAM" id="MobiDB-lite"/>
    </source>
</evidence>
<protein>
    <recommendedName>
        <fullName evidence="4">Dynein regulatory complex protein 10</fullName>
    </recommendedName>
    <alternativeName>
        <fullName evidence="10">IQ domain-containing protein D</fullName>
    </alternativeName>
</protein>
<dbReference type="Proteomes" id="UP000695000">
    <property type="component" value="Unplaced"/>
</dbReference>
<evidence type="ECO:0000256" key="3">
    <source>
        <dbReference type="ARBA" id="ARBA00009071"/>
    </source>
</evidence>
<evidence type="ECO:0000256" key="4">
    <source>
        <dbReference type="ARBA" id="ARBA00021752"/>
    </source>
</evidence>
<feature type="region of interest" description="Disordered" evidence="13">
    <location>
        <begin position="1"/>
        <end position="20"/>
    </location>
</feature>
<keyword evidence="7" id="KW-0969">Cilium</keyword>
<evidence type="ECO:0000256" key="2">
    <source>
        <dbReference type="ARBA" id="ARBA00004611"/>
    </source>
</evidence>
<feature type="compositionally biased region" description="Basic and acidic residues" evidence="13">
    <location>
        <begin position="1"/>
        <end position="10"/>
    </location>
</feature>
<dbReference type="InterPro" id="IPR042815">
    <property type="entry name" value="DRC10"/>
</dbReference>
<comment type="similarity">
    <text evidence="3">Belongs to the DRC10 family.</text>
</comment>
<evidence type="ECO:0000313" key="15">
    <source>
        <dbReference type="RefSeq" id="XP_017784942.1"/>
    </source>
</evidence>
<feature type="coiled-coil region" evidence="12">
    <location>
        <begin position="207"/>
        <end position="276"/>
    </location>
</feature>
<evidence type="ECO:0000256" key="1">
    <source>
        <dbReference type="ARBA" id="ARBA00003029"/>
    </source>
</evidence>
<accession>A0ABM1NDP2</accession>
<dbReference type="PROSITE" id="PS50096">
    <property type="entry name" value="IQ"/>
    <property type="match status" value="1"/>
</dbReference>
<comment type="subcellular location">
    <subcellularLocation>
        <location evidence="2">Cytoplasm</location>
        <location evidence="2">Cytoskeleton</location>
        <location evidence="2">Flagellum axoneme</location>
    </subcellularLocation>
</comment>
<feature type="coiled-coil region" evidence="12">
    <location>
        <begin position="350"/>
        <end position="387"/>
    </location>
</feature>
<evidence type="ECO:0000256" key="11">
    <source>
        <dbReference type="ARBA" id="ARBA00046836"/>
    </source>
</evidence>
<sequence length="449" mass="52205">MADNMPRHEMSQMSTGIRSTQSQIKPTLEIDIDLSDKTDYLDSIKEFKKTLTQPQLDIHPSWSGLTISETSRDQLEMQIQAERILNILNNACDKLQFVGAIPQLLRNDCELIKKYLSSEEADVVIRRFSKFSDSESDSLRKQIKVKSLVGCFLDVDIQEALSYIQQNQCLNLYVKQSGQQLDPFSADLVKSMNELTEILKEKLKTTAADERDRRARLKIALRDTKERSLNIKRLGEKLTIQVREMAIKLQDKNVSIERTKKKIEEIKSKFKRKISDVVNLSEKAMMIEWDESEAKQMQLAAEAKTAQQQYQLLLDQHLADEKLLRAKRLKVEAQLANWLSKYDTDIGERQAQMDELMEGYEEEKEQLTELENMIAEQNILYDEYFEEKTFEDIAAFRHKVEQFMEERSAKIIQRAWRAYKARKLARKRARRARAAARAAKKAAKKAGKK</sequence>
<dbReference type="InterPro" id="IPR000048">
    <property type="entry name" value="IQ_motif_EF-hand-BS"/>
</dbReference>
<reference evidence="15" key="1">
    <citation type="submission" date="2025-08" db="UniProtKB">
        <authorList>
            <consortium name="RefSeq"/>
        </authorList>
    </citation>
    <scope>IDENTIFICATION</scope>
    <source>
        <tissue evidence="15">Whole Larva</tissue>
    </source>
</reference>
<comment type="subunit">
    <text evidence="11">Component of the nexin-dynein regulatory complex (N-DRC). Interacts with CFAP52.</text>
</comment>
<feature type="compositionally biased region" description="Polar residues" evidence="13">
    <location>
        <begin position="11"/>
        <end position="20"/>
    </location>
</feature>
<dbReference type="RefSeq" id="XP_017784942.1">
    <property type="nucleotide sequence ID" value="XM_017929453.1"/>
</dbReference>
<evidence type="ECO:0000256" key="10">
    <source>
        <dbReference type="ARBA" id="ARBA00032180"/>
    </source>
</evidence>
<keyword evidence="6" id="KW-0282">Flagellum</keyword>
<evidence type="ECO:0000256" key="8">
    <source>
        <dbReference type="ARBA" id="ARBA00023212"/>
    </source>
</evidence>
<keyword evidence="14" id="KW-1185">Reference proteome</keyword>
<name>A0ABM1NDP2_NICVS</name>
<evidence type="ECO:0000256" key="5">
    <source>
        <dbReference type="ARBA" id="ARBA00022490"/>
    </source>
</evidence>
<evidence type="ECO:0000256" key="6">
    <source>
        <dbReference type="ARBA" id="ARBA00022846"/>
    </source>
</evidence>
<keyword evidence="9" id="KW-0966">Cell projection</keyword>
<gene>
    <name evidence="15" type="primary">LOC108568391</name>
</gene>
<evidence type="ECO:0000256" key="7">
    <source>
        <dbReference type="ARBA" id="ARBA00023069"/>
    </source>
</evidence>
<keyword evidence="5" id="KW-0963">Cytoplasm</keyword>
<keyword evidence="8" id="KW-0206">Cytoskeleton</keyword>
<dbReference type="PANTHER" id="PTHR31598">
    <property type="entry name" value="IQ DOMAIN-CONTAINING PROTEIN D"/>
    <property type="match status" value="1"/>
</dbReference>
<keyword evidence="12" id="KW-0175">Coiled coil</keyword>
<dbReference type="SMART" id="SM00015">
    <property type="entry name" value="IQ"/>
    <property type="match status" value="1"/>
</dbReference>